<comment type="similarity">
    <text evidence="1">Belongs to the AHA1 family.</text>
</comment>
<feature type="domain" description="Activator of Hsp90 ATPase homologue 1/2-like C-terminal" evidence="2">
    <location>
        <begin position="11"/>
        <end position="141"/>
    </location>
</feature>
<keyword evidence="4" id="KW-1185">Reference proteome</keyword>
<comment type="caution">
    <text evidence="3">The sequence shown here is derived from an EMBL/GenBank/DDBJ whole genome shotgun (WGS) entry which is preliminary data.</text>
</comment>
<dbReference type="SUPFAM" id="SSF55961">
    <property type="entry name" value="Bet v1-like"/>
    <property type="match status" value="1"/>
</dbReference>
<proteinExistence type="inferred from homology"/>
<dbReference type="Gene3D" id="3.30.530.20">
    <property type="match status" value="1"/>
</dbReference>
<dbReference type="RefSeq" id="WP_109403511.1">
    <property type="nucleotide sequence ID" value="NZ_QFFG01000001.1"/>
</dbReference>
<evidence type="ECO:0000259" key="2">
    <source>
        <dbReference type="Pfam" id="PF08327"/>
    </source>
</evidence>
<protein>
    <submittedName>
        <fullName evidence="3">ATPase</fullName>
    </submittedName>
</protein>
<evidence type="ECO:0000313" key="3">
    <source>
        <dbReference type="EMBL" id="PWG06603.1"/>
    </source>
</evidence>
<organism evidence="3 4">
    <name type="scientific">Polaribacter aquimarinus</name>
    <dbReference type="NCBI Taxonomy" id="2100726"/>
    <lineage>
        <taxon>Bacteria</taxon>
        <taxon>Pseudomonadati</taxon>
        <taxon>Bacteroidota</taxon>
        <taxon>Flavobacteriia</taxon>
        <taxon>Flavobacteriales</taxon>
        <taxon>Flavobacteriaceae</taxon>
    </lineage>
</organism>
<dbReference type="EMBL" id="QFFG01000001">
    <property type="protein sequence ID" value="PWG06603.1"/>
    <property type="molecule type" value="Genomic_DNA"/>
</dbReference>
<dbReference type="CDD" id="cd07814">
    <property type="entry name" value="SRPBCC_CalC_Aha1-like"/>
    <property type="match status" value="1"/>
</dbReference>
<dbReference type="InterPro" id="IPR013538">
    <property type="entry name" value="ASHA1/2-like_C"/>
</dbReference>
<evidence type="ECO:0000256" key="1">
    <source>
        <dbReference type="ARBA" id="ARBA00006817"/>
    </source>
</evidence>
<dbReference type="InterPro" id="IPR023393">
    <property type="entry name" value="START-like_dom_sf"/>
</dbReference>
<dbReference type="AlphaFoldDB" id="A0A2U2JE18"/>
<sequence length="142" mass="17129">MKSIIVDISIKASEEKIWNAVTDVSQMRHWFFDNIPDFKAEIGFKTWFVIKNEERVFYHLWEVVDVDVFNRIKVEWTYPDYIKQPFVVTFYISELENGMKNFKVKVEGVEIFNQFSIPELTSESCIEGWTYFTNRLKKYIEQ</sequence>
<evidence type="ECO:0000313" key="4">
    <source>
        <dbReference type="Proteomes" id="UP000245670"/>
    </source>
</evidence>
<dbReference type="Pfam" id="PF08327">
    <property type="entry name" value="AHSA1"/>
    <property type="match status" value="1"/>
</dbReference>
<name>A0A2U2JE18_9FLAO</name>
<accession>A0A2U2JE18</accession>
<dbReference type="Proteomes" id="UP000245670">
    <property type="component" value="Unassembled WGS sequence"/>
</dbReference>
<dbReference type="OrthoDB" id="2355173at2"/>
<gene>
    <name evidence="3" type="ORF">DIS07_01845</name>
</gene>
<reference evidence="3 4" key="1">
    <citation type="submission" date="2018-05" db="EMBL/GenBank/DDBJ databases">
        <title>Polaribacter aquimarinus sp. nov., isolated from sediment in a sediment of sea.</title>
        <authorList>
            <person name="Lu D."/>
        </authorList>
    </citation>
    <scope>NUCLEOTIDE SEQUENCE [LARGE SCALE GENOMIC DNA]</scope>
    <source>
        <strain evidence="3 4">ZY113</strain>
    </source>
</reference>